<dbReference type="Pfam" id="PF09084">
    <property type="entry name" value="NMT1"/>
    <property type="match status" value="1"/>
</dbReference>
<dbReference type="PANTHER" id="PTHR30024">
    <property type="entry name" value="ALIPHATIC SULFONATES-BINDING PROTEIN-RELATED"/>
    <property type="match status" value="1"/>
</dbReference>
<organism evidence="2">
    <name type="scientific">freshwater metagenome</name>
    <dbReference type="NCBI Taxonomy" id="449393"/>
    <lineage>
        <taxon>unclassified sequences</taxon>
        <taxon>metagenomes</taxon>
        <taxon>ecological metagenomes</taxon>
    </lineage>
</organism>
<proteinExistence type="predicted"/>
<dbReference type="SUPFAM" id="SSF53850">
    <property type="entry name" value="Periplasmic binding protein-like II"/>
    <property type="match status" value="1"/>
</dbReference>
<dbReference type="InterPro" id="IPR015168">
    <property type="entry name" value="SsuA/THI5"/>
</dbReference>
<dbReference type="AlphaFoldDB" id="A0A6J7A8N5"/>
<evidence type="ECO:0000313" key="2">
    <source>
        <dbReference type="EMBL" id="CAB4828820.1"/>
    </source>
</evidence>
<name>A0A6J7A8N5_9ZZZZ</name>
<evidence type="ECO:0000259" key="1">
    <source>
        <dbReference type="Pfam" id="PF09084"/>
    </source>
</evidence>
<gene>
    <name evidence="2" type="ORF">UFOPK3204_00717</name>
</gene>
<sequence length="342" mass="35452">MRRRVHKVAAAAATMAVISTMIAGVTATPAAAAETNIKVGTVAINAMGQIAWAQSAGIFRKNGVNVSEIKIFPAPPPTLAALAAGAVDFAYAPSIAVINAYANAGMALKVVAPADGYRRSELANAKKNPVVAAKMDDTGVCIDPAKGITSWKDLEGKTVALPARKTQGEVTIAQAMVQAGGQPGTVNWVTMPFGLMIDSVKNGTVDAAFTVEPFTSLCAAGGMKNLGSPGIQFFTIENAVGLWVTTAAYAAANPAAVLGFQKSIAQVHKFGNTSAGWDKLLQSANPTYTQVDLATARKASPSYFPPTVVALDLKGPADKMLALGYLTKPLDIKGLLYPQYRG</sequence>
<feature type="domain" description="SsuA/THI5-like" evidence="1">
    <location>
        <begin position="50"/>
        <end position="263"/>
    </location>
</feature>
<accession>A0A6J7A8N5</accession>
<protein>
    <submittedName>
        <fullName evidence="2">Unannotated protein</fullName>
    </submittedName>
</protein>
<dbReference type="Gene3D" id="3.40.190.10">
    <property type="entry name" value="Periplasmic binding protein-like II"/>
    <property type="match status" value="2"/>
</dbReference>
<reference evidence="2" key="1">
    <citation type="submission" date="2020-05" db="EMBL/GenBank/DDBJ databases">
        <authorList>
            <person name="Chiriac C."/>
            <person name="Salcher M."/>
            <person name="Ghai R."/>
            <person name="Kavagutti S V."/>
        </authorList>
    </citation>
    <scope>NUCLEOTIDE SEQUENCE</scope>
</reference>
<dbReference type="EMBL" id="CAFABK010000024">
    <property type="protein sequence ID" value="CAB4828820.1"/>
    <property type="molecule type" value="Genomic_DNA"/>
</dbReference>